<protein>
    <submittedName>
        <fullName evidence="3">AAA family ATPase</fullName>
    </submittedName>
</protein>
<evidence type="ECO:0000313" key="3">
    <source>
        <dbReference type="EMBL" id="MCH7415746.1"/>
    </source>
</evidence>
<reference evidence="3" key="1">
    <citation type="submission" date="2022-03" db="EMBL/GenBank/DDBJ databases">
        <title>De novo assembled genomes of Belliella spp. (Cyclobacteriaceae) strains.</title>
        <authorList>
            <person name="Szabo A."/>
            <person name="Korponai K."/>
            <person name="Felfoldi T."/>
        </authorList>
    </citation>
    <scope>NUCLEOTIDE SEQUENCE</scope>
    <source>
        <strain evidence="3">DSM 111903</strain>
    </source>
</reference>
<gene>
    <name evidence="3" type="ORF">MM213_19755</name>
</gene>
<feature type="domain" description="AAA" evidence="1">
    <location>
        <begin position="31"/>
        <end position="154"/>
    </location>
</feature>
<dbReference type="Pfam" id="PF13173">
    <property type="entry name" value="AAA_14"/>
    <property type="match status" value="1"/>
</dbReference>
<proteinExistence type="predicted"/>
<evidence type="ECO:0000259" key="2">
    <source>
        <dbReference type="Pfam" id="PF13635"/>
    </source>
</evidence>
<dbReference type="InterPro" id="IPR027417">
    <property type="entry name" value="P-loop_NTPase"/>
</dbReference>
<evidence type="ECO:0000313" key="4">
    <source>
        <dbReference type="Proteomes" id="UP001165430"/>
    </source>
</evidence>
<keyword evidence="4" id="KW-1185">Reference proteome</keyword>
<dbReference type="InterPro" id="IPR041682">
    <property type="entry name" value="AAA_14"/>
</dbReference>
<dbReference type="SUPFAM" id="SSF52540">
    <property type="entry name" value="P-loop containing nucleoside triphosphate hydrolases"/>
    <property type="match status" value="1"/>
</dbReference>
<dbReference type="InterPro" id="IPR025420">
    <property type="entry name" value="DUF4143"/>
</dbReference>
<dbReference type="PANTHER" id="PTHR42990">
    <property type="entry name" value="ATPASE"/>
    <property type="match status" value="1"/>
</dbReference>
<accession>A0ABS9VH33</accession>
<dbReference type="RefSeq" id="WP_241414612.1">
    <property type="nucleotide sequence ID" value="NZ_JAKZGO010000029.1"/>
</dbReference>
<dbReference type="Pfam" id="PF13635">
    <property type="entry name" value="DUF4143"/>
    <property type="match status" value="1"/>
</dbReference>
<feature type="domain" description="DUF4143" evidence="2">
    <location>
        <begin position="234"/>
        <end position="339"/>
    </location>
</feature>
<organism evidence="3 4">
    <name type="scientific">Belliella alkalica</name>
    <dbReference type="NCBI Taxonomy" id="1730871"/>
    <lineage>
        <taxon>Bacteria</taxon>
        <taxon>Pseudomonadati</taxon>
        <taxon>Bacteroidota</taxon>
        <taxon>Cytophagia</taxon>
        <taxon>Cytophagales</taxon>
        <taxon>Cyclobacteriaceae</taxon>
        <taxon>Belliella</taxon>
    </lineage>
</organism>
<dbReference type="Proteomes" id="UP001165430">
    <property type="component" value="Unassembled WGS sequence"/>
</dbReference>
<name>A0ABS9VH33_9BACT</name>
<dbReference type="PANTHER" id="PTHR42990:SF1">
    <property type="entry name" value="AAA+ ATPASE DOMAIN-CONTAINING PROTEIN"/>
    <property type="match status" value="1"/>
</dbReference>
<comment type="caution">
    <text evidence="3">The sequence shown here is derived from an EMBL/GenBank/DDBJ whole genome shotgun (WGS) entry which is preliminary data.</text>
</comment>
<sequence>MENLVNKSKLIVGGTSLDIIRSKYDEIDWDSRLIGILGARGTGKSTLVLQYLKKKYGLSDLAAYWSLDDIYFSNHTLIETIENFYQVGGRFLVLDEVHKYPSWARELKNAYDFYKDLKVVFTGSSVIDMLKLDVDLSRRAILYHLTGLSFREYLNFANKMQLRVFSLDEILSNHIELANSVLVKVNPLAEFENYLKHGYYPFFLEGTKTYHLRIEQIIRLIIETELQFIEGMDIHKTKRIHQLLGLIAQSVPFKPNVAKLSEKIGIHRNTLTTYFHYLEKAKIINSLYAVGKSTSVLQKPDKVYLENTNISYALAGAKLDKGNLRETFFYSQLAEKHQLSLPNNGDFMLDEKFTIEVGGKNKTDFQIKNQPDSFLAVDDVPIGSYNRIPLWLFGFVR</sequence>
<evidence type="ECO:0000259" key="1">
    <source>
        <dbReference type="Pfam" id="PF13173"/>
    </source>
</evidence>
<dbReference type="EMBL" id="JAKZGO010000029">
    <property type="protein sequence ID" value="MCH7415746.1"/>
    <property type="molecule type" value="Genomic_DNA"/>
</dbReference>